<gene>
    <name evidence="2" type="ORF">BT63DRAFT_73908</name>
</gene>
<evidence type="ECO:0000313" key="3">
    <source>
        <dbReference type="Proteomes" id="UP000799302"/>
    </source>
</evidence>
<dbReference type="AlphaFoldDB" id="A0A6A6U0A0"/>
<evidence type="ECO:0000256" key="1">
    <source>
        <dbReference type="SAM" id="MobiDB-lite"/>
    </source>
</evidence>
<name>A0A6A6U0A0_9PEZI</name>
<evidence type="ECO:0000313" key="2">
    <source>
        <dbReference type="EMBL" id="KAF2665725.1"/>
    </source>
</evidence>
<reference evidence="2" key="1">
    <citation type="journal article" date="2020" name="Stud. Mycol.">
        <title>101 Dothideomycetes genomes: a test case for predicting lifestyles and emergence of pathogens.</title>
        <authorList>
            <person name="Haridas S."/>
            <person name="Albert R."/>
            <person name="Binder M."/>
            <person name="Bloem J."/>
            <person name="Labutti K."/>
            <person name="Salamov A."/>
            <person name="Andreopoulos B."/>
            <person name="Baker S."/>
            <person name="Barry K."/>
            <person name="Bills G."/>
            <person name="Bluhm B."/>
            <person name="Cannon C."/>
            <person name="Castanera R."/>
            <person name="Culley D."/>
            <person name="Daum C."/>
            <person name="Ezra D."/>
            <person name="Gonzalez J."/>
            <person name="Henrissat B."/>
            <person name="Kuo A."/>
            <person name="Liang C."/>
            <person name="Lipzen A."/>
            <person name="Lutzoni F."/>
            <person name="Magnuson J."/>
            <person name="Mondo S."/>
            <person name="Nolan M."/>
            <person name="Ohm R."/>
            <person name="Pangilinan J."/>
            <person name="Park H.-J."/>
            <person name="Ramirez L."/>
            <person name="Alfaro M."/>
            <person name="Sun H."/>
            <person name="Tritt A."/>
            <person name="Yoshinaga Y."/>
            <person name="Zwiers L.-H."/>
            <person name="Turgeon B."/>
            <person name="Goodwin S."/>
            <person name="Spatafora J."/>
            <person name="Crous P."/>
            <person name="Grigoriev I."/>
        </authorList>
    </citation>
    <scope>NUCLEOTIDE SEQUENCE</scope>
    <source>
        <strain evidence="2">CBS 115976</strain>
    </source>
</reference>
<sequence length="126" mass="14498">MWGQSEQDYERVQSADQHNEGSFGHEVLAGAGSFAAFKVFEDHQRKEGKVVNHAFAKELLAGFVGGEVDKLVETKGMDWVDSEKAKHEGRRRAEEMYDQHYGNDDNYNPNNRPPPRELQNQYGNRW</sequence>
<feature type="region of interest" description="Disordered" evidence="1">
    <location>
        <begin position="82"/>
        <end position="126"/>
    </location>
</feature>
<dbReference type="Proteomes" id="UP000799302">
    <property type="component" value="Unassembled WGS sequence"/>
</dbReference>
<evidence type="ECO:0008006" key="4">
    <source>
        <dbReference type="Google" id="ProtNLM"/>
    </source>
</evidence>
<dbReference type="EMBL" id="MU004240">
    <property type="protein sequence ID" value="KAF2665725.1"/>
    <property type="molecule type" value="Genomic_DNA"/>
</dbReference>
<dbReference type="OrthoDB" id="9895617at2759"/>
<dbReference type="InterPro" id="IPR022234">
    <property type="entry name" value="DUF3759"/>
</dbReference>
<proteinExistence type="predicted"/>
<protein>
    <recommendedName>
        <fullName evidence="4">CipC-like antibiotic response protein</fullName>
    </recommendedName>
</protein>
<dbReference type="PANTHER" id="PTHR37450">
    <property type="entry name" value="CIPC PROTEIN"/>
    <property type="match status" value="1"/>
</dbReference>
<keyword evidence="3" id="KW-1185">Reference proteome</keyword>
<feature type="region of interest" description="Disordered" evidence="1">
    <location>
        <begin position="1"/>
        <end position="24"/>
    </location>
</feature>
<dbReference type="Pfam" id="PF12585">
    <property type="entry name" value="DUF3759"/>
    <property type="match status" value="1"/>
</dbReference>
<feature type="compositionally biased region" description="Basic and acidic residues" evidence="1">
    <location>
        <begin position="8"/>
        <end position="19"/>
    </location>
</feature>
<dbReference type="PANTHER" id="PTHR37450:SF1">
    <property type="entry name" value="CIPC PROTEIN"/>
    <property type="match status" value="1"/>
</dbReference>
<organism evidence="2 3">
    <name type="scientific">Microthyrium microscopicum</name>
    <dbReference type="NCBI Taxonomy" id="703497"/>
    <lineage>
        <taxon>Eukaryota</taxon>
        <taxon>Fungi</taxon>
        <taxon>Dikarya</taxon>
        <taxon>Ascomycota</taxon>
        <taxon>Pezizomycotina</taxon>
        <taxon>Dothideomycetes</taxon>
        <taxon>Dothideomycetes incertae sedis</taxon>
        <taxon>Microthyriales</taxon>
        <taxon>Microthyriaceae</taxon>
        <taxon>Microthyrium</taxon>
    </lineage>
</organism>
<feature type="compositionally biased region" description="Basic and acidic residues" evidence="1">
    <location>
        <begin position="82"/>
        <end position="103"/>
    </location>
</feature>
<accession>A0A6A6U0A0</accession>